<proteinExistence type="predicted"/>
<reference evidence="3" key="1">
    <citation type="journal article" date="2019" name="Int. J. Syst. Evol. Microbiol.">
        <title>The Global Catalogue of Microorganisms (GCM) 10K type strain sequencing project: providing services to taxonomists for standard genome sequencing and annotation.</title>
        <authorList>
            <consortium name="The Broad Institute Genomics Platform"/>
            <consortium name="The Broad Institute Genome Sequencing Center for Infectious Disease"/>
            <person name="Wu L."/>
            <person name="Ma J."/>
        </authorList>
    </citation>
    <scope>NUCLEOTIDE SEQUENCE [LARGE SCALE GENOMIC DNA]</scope>
    <source>
        <strain evidence="3">JCM 13249</strain>
    </source>
</reference>
<keyword evidence="3" id="KW-1185">Reference proteome</keyword>
<feature type="domain" description="Mycothiol-dependent maleylpyruvate isomerase metal-binding" evidence="1">
    <location>
        <begin position="9"/>
        <end position="159"/>
    </location>
</feature>
<dbReference type="InterPro" id="IPR024344">
    <property type="entry name" value="MDMPI_metal-binding"/>
</dbReference>
<organism evidence="2 3">
    <name type="scientific">Luedemannella helvata</name>
    <dbReference type="NCBI Taxonomy" id="349315"/>
    <lineage>
        <taxon>Bacteria</taxon>
        <taxon>Bacillati</taxon>
        <taxon>Actinomycetota</taxon>
        <taxon>Actinomycetes</taxon>
        <taxon>Micromonosporales</taxon>
        <taxon>Micromonosporaceae</taxon>
        <taxon>Luedemannella</taxon>
    </lineage>
</organism>
<dbReference type="SUPFAM" id="SSF109854">
    <property type="entry name" value="DinB/YfiT-like putative metalloenzymes"/>
    <property type="match status" value="1"/>
</dbReference>
<accession>A0ABP4WF33</accession>
<comment type="caution">
    <text evidence="2">The sequence shown here is derived from an EMBL/GenBank/DDBJ whole genome shotgun (WGS) entry which is preliminary data.</text>
</comment>
<dbReference type="EMBL" id="BAAALS010000010">
    <property type="protein sequence ID" value="GAA1753217.1"/>
    <property type="molecule type" value="Genomic_DNA"/>
</dbReference>
<evidence type="ECO:0000259" key="1">
    <source>
        <dbReference type="Pfam" id="PF11716"/>
    </source>
</evidence>
<dbReference type="InterPro" id="IPR034660">
    <property type="entry name" value="DinB/YfiT-like"/>
</dbReference>
<dbReference type="Gene3D" id="1.20.120.450">
    <property type="entry name" value="dinb family like domain"/>
    <property type="match status" value="1"/>
</dbReference>
<gene>
    <name evidence="2" type="ORF">GCM10009681_25240</name>
</gene>
<evidence type="ECO:0000313" key="2">
    <source>
        <dbReference type="EMBL" id="GAA1753217.1"/>
    </source>
</evidence>
<dbReference type="RefSeq" id="WP_344080537.1">
    <property type="nucleotide sequence ID" value="NZ_BAAALS010000010.1"/>
</dbReference>
<sequence length="211" mass="21912">MTIRSAYLQAARSAAQLLADPAVAAAWEQPSALAEFRVSGLAGHLGRQVSRVVELTAAGPATQTPIGLLDHFERSAWVGATVDSPTSVGVRESGEKDAAAGPAALADTIAAHVTALADTFATLPDDLVVSLPWAGWALTFDDFLVTRLLEIAVHNDDLAVSVGVDAPAQPEEVLEPVFALLTRLAVRQHGATAVLRALSRAERAPATIAAI</sequence>
<evidence type="ECO:0000313" key="3">
    <source>
        <dbReference type="Proteomes" id="UP001500655"/>
    </source>
</evidence>
<dbReference type="Pfam" id="PF11716">
    <property type="entry name" value="MDMPI_N"/>
    <property type="match status" value="1"/>
</dbReference>
<name>A0ABP4WF33_9ACTN</name>
<dbReference type="Proteomes" id="UP001500655">
    <property type="component" value="Unassembled WGS sequence"/>
</dbReference>
<protein>
    <recommendedName>
        <fullName evidence="1">Mycothiol-dependent maleylpyruvate isomerase metal-binding domain-containing protein</fullName>
    </recommendedName>
</protein>